<dbReference type="PANTHER" id="PTHR42765:SF1">
    <property type="entry name" value="ISOLEUCINE--TRNA LIGASE, MITOCHONDRIAL"/>
    <property type="match status" value="1"/>
</dbReference>
<dbReference type="CDD" id="cd07960">
    <property type="entry name" value="Anticodon_Ia_Ile_BEm"/>
    <property type="match status" value="1"/>
</dbReference>
<dbReference type="Gene3D" id="1.10.730.20">
    <property type="match status" value="1"/>
</dbReference>
<dbReference type="Pfam" id="PF00133">
    <property type="entry name" value="tRNA-synt_1"/>
    <property type="match status" value="1"/>
</dbReference>
<dbReference type="Gene3D" id="1.10.10.830">
    <property type="entry name" value="Ile-tRNA synthetase CP2 domain-like"/>
    <property type="match status" value="1"/>
</dbReference>
<dbReference type="GO" id="GO:0000049">
    <property type="term" value="F:tRNA binding"/>
    <property type="evidence" value="ECO:0007669"/>
    <property type="project" value="InterPro"/>
</dbReference>
<dbReference type="NCBIfam" id="TIGR00392">
    <property type="entry name" value="ileS"/>
    <property type="match status" value="1"/>
</dbReference>
<dbReference type="GO" id="GO:0005739">
    <property type="term" value="C:mitochondrion"/>
    <property type="evidence" value="ECO:0007669"/>
    <property type="project" value="UniProtKB-SubCell"/>
</dbReference>
<dbReference type="SUPFAM" id="SSF50677">
    <property type="entry name" value="ValRS/IleRS/LeuRS editing domain"/>
    <property type="match status" value="1"/>
</dbReference>
<keyword evidence="5 11" id="KW-0547">Nucleotide-binding</keyword>
<evidence type="ECO:0000256" key="11">
    <source>
        <dbReference type="RuleBase" id="RU363035"/>
    </source>
</evidence>
<feature type="domain" description="Methionyl/Valyl/Leucyl/Isoleucyl-tRNA synthetase anticodon-binding" evidence="14">
    <location>
        <begin position="739"/>
        <end position="866"/>
    </location>
</feature>
<organism evidence="15">
    <name type="scientific">Cacopsylla melanoneura</name>
    <dbReference type="NCBI Taxonomy" id="428564"/>
    <lineage>
        <taxon>Eukaryota</taxon>
        <taxon>Metazoa</taxon>
        <taxon>Ecdysozoa</taxon>
        <taxon>Arthropoda</taxon>
        <taxon>Hexapoda</taxon>
        <taxon>Insecta</taxon>
        <taxon>Pterygota</taxon>
        <taxon>Neoptera</taxon>
        <taxon>Paraneoptera</taxon>
        <taxon>Hemiptera</taxon>
        <taxon>Sternorrhyncha</taxon>
        <taxon>Psylloidea</taxon>
        <taxon>Psyllidae</taxon>
        <taxon>Psyllinae</taxon>
        <taxon>Cacopsylla</taxon>
    </lineage>
</organism>
<evidence type="ECO:0000256" key="6">
    <source>
        <dbReference type="ARBA" id="ARBA00022840"/>
    </source>
</evidence>
<dbReference type="GO" id="GO:0004822">
    <property type="term" value="F:isoleucine-tRNA ligase activity"/>
    <property type="evidence" value="ECO:0007669"/>
    <property type="project" value="UniProtKB-EC"/>
</dbReference>
<accession>A0A8D8SQH6</accession>
<dbReference type="SUPFAM" id="SSF47323">
    <property type="entry name" value="Anticodon-binding domain of a subclass of class I aminoacyl-tRNA synthetases"/>
    <property type="match status" value="1"/>
</dbReference>
<dbReference type="InterPro" id="IPR013155">
    <property type="entry name" value="M/V/L/I-tRNA-synth_anticd-bd"/>
</dbReference>
<dbReference type="InterPro" id="IPR009080">
    <property type="entry name" value="tRNAsynth_Ia_anticodon-bd"/>
</dbReference>
<name>A0A8D8SQH6_9HEMI</name>
<dbReference type="PRINTS" id="PR00984">
    <property type="entry name" value="TRNASYNTHILE"/>
</dbReference>
<dbReference type="GO" id="GO:0006428">
    <property type="term" value="P:isoleucyl-tRNA aminoacylation"/>
    <property type="evidence" value="ECO:0007669"/>
    <property type="project" value="InterPro"/>
</dbReference>
<dbReference type="Gene3D" id="3.40.50.620">
    <property type="entry name" value="HUPs"/>
    <property type="match status" value="2"/>
</dbReference>
<dbReference type="InterPro" id="IPR001412">
    <property type="entry name" value="aa-tRNA-synth_I_CS"/>
</dbReference>
<keyword evidence="4 11" id="KW-0436">Ligase</keyword>
<evidence type="ECO:0000256" key="5">
    <source>
        <dbReference type="ARBA" id="ARBA00022741"/>
    </source>
</evidence>
<feature type="domain" description="Aminoacyl-tRNA synthetase class Ia" evidence="13">
    <location>
        <begin position="74"/>
        <end position="663"/>
    </location>
</feature>
<dbReference type="SUPFAM" id="SSF52374">
    <property type="entry name" value="Nucleotidylyl transferase"/>
    <property type="match status" value="1"/>
</dbReference>
<keyword evidence="7 11" id="KW-0648">Protein biosynthesis</keyword>
<dbReference type="InterPro" id="IPR033708">
    <property type="entry name" value="Anticodon_Ile_BEm"/>
</dbReference>
<dbReference type="InterPro" id="IPR009008">
    <property type="entry name" value="Val/Leu/Ile-tRNA-synth_edit"/>
</dbReference>
<evidence type="ECO:0000256" key="9">
    <source>
        <dbReference type="ARBA" id="ARBA00032665"/>
    </source>
</evidence>
<comment type="catalytic activity">
    <reaction evidence="10">
        <text>tRNA(Ile) + L-isoleucine + ATP = L-isoleucyl-tRNA(Ile) + AMP + diphosphate</text>
        <dbReference type="Rhea" id="RHEA:11060"/>
        <dbReference type="Rhea" id="RHEA-COMP:9666"/>
        <dbReference type="Rhea" id="RHEA-COMP:9695"/>
        <dbReference type="ChEBI" id="CHEBI:30616"/>
        <dbReference type="ChEBI" id="CHEBI:33019"/>
        <dbReference type="ChEBI" id="CHEBI:58045"/>
        <dbReference type="ChEBI" id="CHEBI:78442"/>
        <dbReference type="ChEBI" id="CHEBI:78528"/>
        <dbReference type="ChEBI" id="CHEBI:456215"/>
        <dbReference type="EC" id="6.1.1.5"/>
    </reaction>
</comment>
<feature type="region of interest" description="Disordered" evidence="12">
    <location>
        <begin position="706"/>
        <end position="728"/>
    </location>
</feature>
<dbReference type="InterPro" id="IPR002300">
    <property type="entry name" value="aa-tRNA-synth_Ia"/>
</dbReference>
<dbReference type="FunFam" id="3.40.50.620:FF:000111">
    <property type="entry name" value="Mitochondrial isoleucyl-tRNA synthetase"/>
    <property type="match status" value="1"/>
</dbReference>
<keyword evidence="6 11" id="KW-0067">ATP-binding</keyword>
<dbReference type="PROSITE" id="PS00178">
    <property type="entry name" value="AA_TRNA_LIGASE_I"/>
    <property type="match status" value="1"/>
</dbReference>
<evidence type="ECO:0000256" key="3">
    <source>
        <dbReference type="ARBA" id="ARBA00013165"/>
    </source>
</evidence>
<dbReference type="EC" id="6.1.1.5" evidence="3"/>
<evidence type="ECO:0000259" key="14">
    <source>
        <dbReference type="Pfam" id="PF08264"/>
    </source>
</evidence>
<evidence type="ECO:0000256" key="8">
    <source>
        <dbReference type="ARBA" id="ARBA00023146"/>
    </source>
</evidence>
<proteinExistence type="inferred from homology"/>
<dbReference type="GO" id="GO:0005524">
    <property type="term" value="F:ATP binding"/>
    <property type="evidence" value="ECO:0007669"/>
    <property type="project" value="UniProtKB-KW"/>
</dbReference>
<evidence type="ECO:0000256" key="2">
    <source>
        <dbReference type="ARBA" id="ARBA00005594"/>
    </source>
</evidence>
<evidence type="ECO:0000259" key="13">
    <source>
        <dbReference type="Pfam" id="PF00133"/>
    </source>
</evidence>
<dbReference type="InterPro" id="IPR002301">
    <property type="entry name" value="Ile-tRNA-ligase"/>
</dbReference>
<dbReference type="AlphaFoldDB" id="A0A8D8SQH6"/>
<feature type="compositionally biased region" description="Low complexity" evidence="12">
    <location>
        <begin position="712"/>
        <end position="728"/>
    </location>
</feature>
<dbReference type="InterPro" id="IPR050081">
    <property type="entry name" value="Ile-tRNA_ligase"/>
</dbReference>
<evidence type="ECO:0000313" key="15">
    <source>
        <dbReference type="EMBL" id="CAG6674065.1"/>
    </source>
</evidence>
<comment type="subcellular location">
    <subcellularLocation>
        <location evidence="1">Mitochondrion</location>
    </subcellularLocation>
</comment>
<evidence type="ECO:0000256" key="1">
    <source>
        <dbReference type="ARBA" id="ARBA00004173"/>
    </source>
</evidence>
<protein>
    <recommendedName>
        <fullName evidence="3">isoleucine--tRNA ligase</fullName>
        <ecNumber evidence="3">6.1.1.5</ecNumber>
    </recommendedName>
    <alternativeName>
        <fullName evidence="9">Isoleucyl-tRNA synthetase</fullName>
    </alternativeName>
</protein>
<evidence type="ECO:0000256" key="10">
    <source>
        <dbReference type="ARBA" id="ARBA00048359"/>
    </source>
</evidence>
<dbReference type="Pfam" id="PF08264">
    <property type="entry name" value="Anticodon_1"/>
    <property type="match status" value="1"/>
</dbReference>
<evidence type="ECO:0000256" key="7">
    <source>
        <dbReference type="ARBA" id="ARBA00022917"/>
    </source>
</evidence>
<dbReference type="GO" id="GO:0032543">
    <property type="term" value="P:mitochondrial translation"/>
    <property type="evidence" value="ECO:0007669"/>
    <property type="project" value="TreeGrafter"/>
</dbReference>
<sequence>MLTLRLCCVHKLQHSLLSRSLCTKVEPMKDKDKKAKNVYSHTVNLPTTQFPLWVKPQDRANLDEKIHRECGFSELYSWQRDSLKDKPEFILHDGPPYANGSPHIGHAVNKILKDITLRSNLLQGKQVHYVPGWDCHGLPIELKAITSKDKNLSPLDVRKKARSFASETVHTQKAEFESWGVLADWKDNCYYTFDKDYVKNQLRQFFNLYKQGYIYRDLKPVYWSPSSRTALAESELEYKSDHISRSIYLKVKLSHAPSVLTNHITGDLYALIWTTTPWSLPANQFIAFNEELEYSVVRVNGANVIVAKCLVDGLKQTFGGMEMSVLCDFSGHHLQEVRYTHPLNKQLTDLPLFSADFVSSSKGTGLVHCAPAHGQDDFCLALAKKIPVLNLINNQGRYSSDAGPELVDLNILGDGKDKVLALVAEDTLYTEDYQHSYPYDWRTKKPVILKASQQWFIDTERIKPEALACLEDVRFVPETAKNSLRDQITQRPYWCISRQRVWGVPIPVFYNGDNIIVNEANIDHFCNLVDSHGSDFWWSLPIEQLLPMSDLSTAVTKSGDILDIWFDSGISWSYVLNNTPAHVYMEGMDQINGWFMSSLLTSVALKQRAPFRAVFLHGFVVDEKGAKMSKSQGNVISAHDITKGAKKLPTLGVDVLRWWVAAHASKDPTVPIGKNILTSSQEEVQKLRSSLRYLLGVLHNSDPQYDLHNGSKSHYPSSSSQSTLESSDTTPTWCTRSFDAYMLKQLSQFQSTVDTLYSEFQYARVSRVVQNFVTNELSGLYFTQVKDRLYCDTVQGSSRLSALNTLYNILHVLLRSIGPIMPHLAEEVYMYAPSKQAACFFHTPKPDLSSYKNIDTSSVDAALQVRDQVNGNIPDNINRWKLHARVEASSEIYTRLEPLLFPTSPSSCDSELAEILQVSSVDLVHDNSGSLPSNGFQVKVSPGSGNQCPRCRRFTSFNSEELCSRCDSVVNIAR</sequence>
<comment type="similarity">
    <text evidence="2 11">Belongs to the class-I aminoacyl-tRNA synthetase family.</text>
</comment>
<evidence type="ECO:0000256" key="12">
    <source>
        <dbReference type="SAM" id="MobiDB-lite"/>
    </source>
</evidence>
<reference evidence="15" key="1">
    <citation type="submission" date="2021-05" db="EMBL/GenBank/DDBJ databases">
        <authorList>
            <person name="Alioto T."/>
            <person name="Alioto T."/>
            <person name="Gomez Garrido J."/>
        </authorList>
    </citation>
    <scope>NUCLEOTIDE SEQUENCE</scope>
</reference>
<keyword evidence="8 11" id="KW-0030">Aminoacyl-tRNA synthetase</keyword>
<dbReference type="InterPro" id="IPR014729">
    <property type="entry name" value="Rossmann-like_a/b/a_fold"/>
</dbReference>
<dbReference type="GO" id="GO:0002161">
    <property type="term" value="F:aminoacyl-tRNA deacylase activity"/>
    <property type="evidence" value="ECO:0007669"/>
    <property type="project" value="InterPro"/>
</dbReference>
<dbReference type="EMBL" id="HBUF01232845">
    <property type="protein sequence ID" value="CAG6674065.1"/>
    <property type="molecule type" value="Transcribed_RNA"/>
</dbReference>
<evidence type="ECO:0000256" key="4">
    <source>
        <dbReference type="ARBA" id="ARBA00022598"/>
    </source>
</evidence>
<dbReference type="PANTHER" id="PTHR42765">
    <property type="entry name" value="SOLEUCYL-TRNA SYNTHETASE"/>
    <property type="match status" value="1"/>
</dbReference>